<dbReference type="OrthoDB" id="7477527at2759"/>
<gene>
    <name evidence="1" type="ORF">E2C01_056422</name>
</gene>
<proteinExistence type="predicted"/>
<dbReference type="AlphaFoldDB" id="A0A5B7GZK4"/>
<keyword evidence="2" id="KW-1185">Reference proteome</keyword>
<dbReference type="PANTHER" id="PTHR35617">
    <property type="entry name" value="PHAGE_INTEGRASE DOMAIN-CONTAINING PROTEIN"/>
    <property type="match status" value="1"/>
</dbReference>
<dbReference type="EMBL" id="VSRR010019555">
    <property type="protein sequence ID" value="MPC62338.1"/>
    <property type="molecule type" value="Genomic_DNA"/>
</dbReference>
<protein>
    <submittedName>
        <fullName evidence="1">Uncharacterized protein</fullName>
    </submittedName>
</protein>
<dbReference type="Proteomes" id="UP000324222">
    <property type="component" value="Unassembled WGS sequence"/>
</dbReference>
<name>A0A5B7GZK4_PORTR</name>
<reference evidence="1 2" key="1">
    <citation type="submission" date="2019-05" db="EMBL/GenBank/DDBJ databases">
        <title>Another draft genome of Portunus trituberculatus and its Hox gene families provides insights of decapod evolution.</title>
        <authorList>
            <person name="Jeong J.-H."/>
            <person name="Song I."/>
            <person name="Kim S."/>
            <person name="Choi T."/>
            <person name="Kim D."/>
            <person name="Ryu S."/>
            <person name="Kim W."/>
        </authorList>
    </citation>
    <scope>NUCLEOTIDE SEQUENCE [LARGE SCALE GENOMIC DNA]</scope>
    <source>
        <tissue evidence="1">Muscle</tissue>
    </source>
</reference>
<evidence type="ECO:0000313" key="1">
    <source>
        <dbReference type="EMBL" id="MPC62338.1"/>
    </source>
</evidence>
<dbReference type="PANTHER" id="PTHR35617:SF3">
    <property type="entry name" value="CORE-BINDING (CB) DOMAIN-CONTAINING PROTEIN"/>
    <property type="match status" value="1"/>
</dbReference>
<comment type="caution">
    <text evidence="1">The sequence shown here is derived from an EMBL/GenBank/DDBJ whole genome shotgun (WGS) entry which is preliminary data.</text>
</comment>
<accession>A0A5B7GZK4</accession>
<organism evidence="1 2">
    <name type="scientific">Portunus trituberculatus</name>
    <name type="common">Swimming crab</name>
    <name type="synonym">Neptunus trituberculatus</name>
    <dbReference type="NCBI Taxonomy" id="210409"/>
    <lineage>
        <taxon>Eukaryota</taxon>
        <taxon>Metazoa</taxon>
        <taxon>Ecdysozoa</taxon>
        <taxon>Arthropoda</taxon>
        <taxon>Crustacea</taxon>
        <taxon>Multicrustacea</taxon>
        <taxon>Malacostraca</taxon>
        <taxon>Eumalacostraca</taxon>
        <taxon>Eucarida</taxon>
        <taxon>Decapoda</taxon>
        <taxon>Pleocyemata</taxon>
        <taxon>Brachyura</taxon>
        <taxon>Eubrachyura</taxon>
        <taxon>Portunoidea</taxon>
        <taxon>Portunidae</taxon>
        <taxon>Portuninae</taxon>
        <taxon>Portunus</taxon>
    </lineage>
</organism>
<sequence>MATRSCVGCKRWLPGMALEPHSRCDLVGPPCAQLMTGVFQAFVKGAEKRSAKEKKRSKSSGSSSEKCSRRGVATNHWFPLLLDFACGQSLGSSYVVVSPSATSPSPLPWFSGEALSSCVVTLQRLFRAQGFSCKAAKFMSRPSKRLSVSAIRGYHCALAPVLRQSGIDLSTDTDLSSLFHSFVVSFPSRLPRLPTWDLSLVLRSLSRLPYEPLRTASLRGVSLKTVFLLALTSAHRGGRGRLPSLSVQVVCEYLRRTRDCRPACSRLLVTVSDPSRAVHPHTLSKWICQVIQTAYASVSEEESRLLKVNTHEVRAIVFSLEKLRVLVDFLC</sequence>
<evidence type="ECO:0000313" key="2">
    <source>
        <dbReference type="Proteomes" id="UP000324222"/>
    </source>
</evidence>